<evidence type="ECO:0000256" key="3">
    <source>
        <dbReference type="ARBA" id="ARBA00022448"/>
    </source>
</evidence>
<feature type="repeat" description="Solcar" evidence="8">
    <location>
        <begin position="97"/>
        <end position="170"/>
    </location>
</feature>
<comment type="similarity">
    <text evidence="2 9">Belongs to the mitochondrial carrier (TC 2.A.29) family.</text>
</comment>
<evidence type="ECO:0000256" key="1">
    <source>
        <dbReference type="ARBA" id="ARBA00004141"/>
    </source>
</evidence>
<gene>
    <name evidence="11" type="ORF">XYLVIOL_LOCUS3590</name>
</gene>
<evidence type="ECO:0000256" key="7">
    <source>
        <dbReference type="ARBA" id="ARBA00023136"/>
    </source>
</evidence>
<dbReference type="InterPro" id="IPR023395">
    <property type="entry name" value="MCP_dom_sf"/>
</dbReference>
<feature type="repeat" description="Solcar" evidence="8">
    <location>
        <begin position="15"/>
        <end position="88"/>
    </location>
</feature>
<evidence type="ECO:0000256" key="5">
    <source>
        <dbReference type="ARBA" id="ARBA00022737"/>
    </source>
</evidence>
<evidence type="ECO:0000256" key="4">
    <source>
        <dbReference type="ARBA" id="ARBA00022692"/>
    </source>
</evidence>
<dbReference type="Gene3D" id="1.50.40.10">
    <property type="entry name" value="Mitochondrial carrier domain"/>
    <property type="match status" value="2"/>
</dbReference>
<evidence type="ECO:0008006" key="13">
    <source>
        <dbReference type="Google" id="ProtNLM"/>
    </source>
</evidence>
<feature type="repeat" description="Solcar" evidence="8">
    <location>
        <begin position="179"/>
        <end position="267"/>
    </location>
</feature>
<dbReference type="PANTHER" id="PTHR45667">
    <property type="entry name" value="S-ADENOSYLMETHIONINE MITOCHONDRIAL CARRIER PROTEIN"/>
    <property type="match status" value="1"/>
</dbReference>
<dbReference type="Pfam" id="PF00153">
    <property type="entry name" value="Mito_carr"/>
    <property type="match status" value="2"/>
</dbReference>
<protein>
    <recommendedName>
        <fullName evidence="13">S-adenosylmethionine mitochondrial carrier protein</fullName>
    </recommendedName>
</protein>
<dbReference type="InterPro" id="IPR018108">
    <property type="entry name" value="MCP_transmembrane"/>
</dbReference>
<dbReference type="SUPFAM" id="SSF103506">
    <property type="entry name" value="Mitochondrial carrier"/>
    <property type="match status" value="1"/>
</dbReference>
<keyword evidence="3 9" id="KW-0813">Transport</keyword>
<dbReference type="Proteomes" id="UP001642520">
    <property type="component" value="Unassembled WGS sequence"/>
</dbReference>
<reference evidence="11 12" key="1">
    <citation type="submission" date="2024-08" db="EMBL/GenBank/DDBJ databases">
        <authorList>
            <person name="Will J Nash"/>
            <person name="Angela Man"/>
            <person name="Seanna McTaggart"/>
            <person name="Kendall Baker"/>
            <person name="Tom Barker"/>
            <person name="Leah Catchpole"/>
            <person name="Alex Durrant"/>
            <person name="Karim Gharbi"/>
            <person name="Naomi Irish"/>
            <person name="Gemy Kaithakottil"/>
            <person name="Debby Ku"/>
            <person name="Aaliyah Providence"/>
            <person name="Felix Shaw"/>
            <person name="David Swarbreck"/>
            <person name="Chris Watkins"/>
            <person name="Ann M. McCartney"/>
            <person name="Giulio Formenti"/>
            <person name="Alice Mouton"/>
            <person name="Noel Vella"/>
            <person name="Bjorn M von Reumont"/>
            <person name="Adriana Vella"/>
            <person name="Wilfried Haerty"/>
        </authorList>
    </citation>
    <scope>NUCLEOTIDE SEQUENCE [LARGE SCALE GENOMIC DNA]</scope>
</reference>
<keyword evidence="5" id="KW-0677">Repeat</keyword>
<organism evidence="11 12">
    <name type="scientific">Xylocopa violacea</name>
    <name type="common">Violet carpenter bee</name>
    <name type="synonym">Apis violacea</name>
    <dbReference type="NCBI Taxonomy" id="135666"/>
    <lineage>
        <taxon>Eukaryota</taxon>
        <taxon>Metazoa</taxon>
        <taxon>Ecdysozoa</taxon>
        <taxon>Arthropoda</taxon>
        <taxon>Hexapoda</taxon>
        <taxon>Insecta</taxon>
        <taxon>Pterygota</taxon>
        <taxon>Neoptera</taxon>
        <taxon>Endopterygota</taxon>
        <taxon>Hymenoptera</taxon>
        <taxon>Apocrita</taxon>
        <taxon>Aculeata</taxon>
        <taxon>Apoidea</taxon>
        <taxon>Anthophila</taxon>
        <taxon>Apidae</taxon>
        <taxon>Xylocopa</taxon>
        <taxon>Xylocopa</taxon>
    </lineage>
</organism>
<accession>A0ABP1NHE5</accession>
<feature type="transmembrane region" description="Helical" evidence="10">
    <location>
        <begin position="59"/>
        <end position="80"/>
    </location>
</feature>
<keyword evidence="4 8" id="KW-0812">Transmembrane</keyword>
<proteinExistence type="inferred from homology"/>
<evidence type="ECO:0000313" key="11">
    <source>
        <dbReference type="EMBL" id="CAL7938956.1"/>
    </source>
</evidence>
<keyword evidence="12" id="KW-1185">Reference proteome</keyword>
<evidence type="ECO:0000256" key="10">
    <source>
        <dbReference type="SAM" id="Phobius"/>
    </source>
</evidence>
<evidence type="ECO:0000256" key="6">
    <source>
        <dbReference type="ARBA" id="ARBA00022989"/>
    </source>
</evidence>
<dbReference type="PROSITE" id="PS50920">
    <property type="entry name" value="SOLCAR"/>
    <property type="match status" value="3"/>
</dbReference>
<evidence type="ECO:0000256" key="9">
    <source>
        <dbReference type="RuleBase" id="RU000488"/>
    </source>
</evidence>
<evidence type="ECO:0000313" key="12">
    <source>
        <dbReference type="Proteomes" id="UP001642520"/>
    </source>
</evidence>
<keyword evidence="7 8" id="KW-0472">Membrane</keyword>
<dbReference type="EMBL" id="CAXAJV020001289">
    <property type="protein sequence ID" value="CAL7938956.1"/>
    <property type="molecule type" value="Genomic_DNA"/>
</dbReference>
<sequence length="286" mass="32044">MIAHNKSLQVSDVRFNFFTSLIAGGIAGTSVDVILFPLDTIKTRLQSKQGFIKLGGLSKLYKGILPVVVGSAPSASLFFVTYESLKSVTQCRVPERYHSLLHMGSASLSEMVACLIRVPVEVLKQRKQALILEKVSFNPRMLYCGYWSTVLRDMPFSFIQFPIWEKFKKIWSRYIGREILPLESAVCGAIAGGISATVTTPLDVIKTRIMLSCRNEKPSKLKMLYVLKDAYKEKGLRGLFAGVGPRVIWITLGGFIFFGTYDAARSIITKYFVPLSIISKENMKYE</sequence>
<comment type="subcellular location">
    <subcellularLocation>
        <location evidence="1">Membrane</location>
        <topology evidence="1">Multi-pass membrane protein</topology>
    </subcellularLocation>
</comment>
<name>A0ABP1NHE5_XYLVO</name>
<feature type="transmembrane region" description="Helical" evidence="10">
    <location>
        <begin position="15"/>
        <end position="38"/>
    </location>
</feature>
<comment type="caution">
    <text evidence="11">The sequence shown here is derived from an EMBL/GenBank/DDBJ whole genome shotgun (WGS) entry which is preliminary data.</text>
</comment>
<evidence type="ECO:0000256" key="2">
    <source>
        <dbReference type="ARBA" id="ARBA00006375"/>
    </source>
</evidence>
<evidence type="ECO:0000256" key="8">
    <source>
        <dbReference type="PROSITE-ProRule" id="PRU00282"/>
    </source>
</evidence>
<keyword evidence="6 10" id="KW-1133">Transmembrane helix</keyword>